<dbReference type="InterPro" id="IPR017832">
    <property type="entry name" value="Glyco_trans_2_hopen-assoc_HpnB"/>
</dbReference>
<feature type="transmembrane region" description="Helical" evidence="2">
    <location>
        <begin position="284"/>
        <end position="304"/>
    </location>
</feature>
<dbReference type="Gene3D" id="3.90.550.10">
    <property type="entry name" value="Spore Coat Polysaccharide Biosynthesis Protein SpsA, Chain A"/>
    <property type="match status" value="1"/>
</dbReference>
<dbReference type="AlphaFoldDB" id="A0A1S8D2T0"/>
<reference evidence="4" key="1">
    <citation type="submission" date="2016-12" db="EMBL/GenBank/DDBJ databases">
        <title>Draft genome sequence of Roseomonas mucosa strain AU37, isolated from a peripheral intravenous catheter.</title>
        <authorList>
            <person name="Choudhury M.A."/>
            <person name="Sidjabat H.E."/>
            <person name="Wailan A.M."/>
            <person name="Zhang L."/>
            <person name="Marsh N.M."/>
            <person name="Rickard C.M."/>
            <person name="Davies M."/>
            <person name="Mcmillan D.J."/>
        </authorList>
    </citation>
    <scope>NUCLEOTIDE SEQUENCE [LARGE SCALE GENOMIC DNA]</scope>
    <source>
        <strain evidence="4">AU37</strain>
    </source>
</reference>
<accession>A0A1S8D2T0</accession>
<name>A0A1S8D2T0_9PROT</name>
<dbReference type="InterPro" id="IPR001173">
    <property type="entry name" value="Glyco_trans_2-like"/>
</dbReference>
<feature type="transmembrane region" description="Helical" evidence="2">
    <location>
        <begin position="183"/>
        <end position="201"/>
    </location>
</feature>
<dbReference type="EMBL" id="LLWF02000047">
    <property type="protein sequence ID" value="ONH82632.1"/>
    <property type="molecule type" value="Genomic_DNA"/>
</dbReference>
<organism evidence="4 5">
    <name type="scientific">Roseomonas mucosa</name>
    <dbReference type="NCBI Taxonomy" id="207340"/>
    <lineage>
        <taxon>Bacteria</taxon>
        <taxon>Pseudomonadati</taxon>
        <taxon>Pseudomonadota</taxon>
        <taxon>Alphaproteobacteria</taxon>
        <taxon>Acetobacterales</taxon>
        <taxon>Roseomonadaceae</taxon>
        <taxon>Roseomonas</taxon>
    </lineage>
</organism>
<evidence type="ECO:0000313" key="5">
    <source>
        <dbReference type="Proteomes" id="UP000054844"/>
    </source>
</evidence>
<protein>
    <submittedName>
        <fullName evidence="4">Glycosyl transferase family 2</fullName>
    </submittedName>
</protein>
<dbReference type="InterPro" id="IPR029044">
    <property type="entry name" value="Nucleotide-diphossugar_trans"/>
</dbReference>
<dbReference type="STRING" id="207340.APZ41_013635"/>
<dbReference type="GO" id="GO:0016740">
    <property type="term" value="F:transferase activity"/>
    <property type="evidence" value="ECO:0007669"/>
    <property type="project" value="UniProtKB-KW"/>
</dbReference>
<dbReference type="SUPFAM" id="SSF53448">
    <property type="entry name" value="Nucleotide-diphospho-sugar transferases"/>
    <property type="match status" value="1"/>
</dbReference>
<evidence type="ECO:0000259" key="3">
    <source>
        <dbReference type="Pfam" id="PF00535"/>
    </source>
</evidence>
<dbReference type="PANTHER" id="PTHR43646:SF3">
    <property type="entry name" value="SLR1566 PROTEIN"/>
    <property type="match status" value="1"/>
</dbReference>
<feature type="region of interest" description="Disordered" evidence="1">
    <location>
        <begin position="384"/>
        <end position="404"/>
    </location>
</feature>
<comment type="caution">
    <text evidence="4">The sequence shown here is derived from an EMBL/GenBank/DDBJ whole genome shotgun (WGS) entry which is preliminary data.</text>
</comment>
<feature type="domain" description="Glycosyltransferase 2-like" evidence="3">
    <location>
        <begin position="47"/>
        <end position="224"/>
    </location>
</feature>
<dbReference type="OrthoDB" id="9806525at2"/>
<dbReference type="Pfam" id="PF00535">
    <property type="entry name" value="Glycos_transf_2"/>
    <property type="match status" value="1"/>
</dbReference>
<feature type="transmembrane region" description="Helical" evidence="2">
    <location>
        <begin position="310"/>
        <end position="331"/>
    </location>
</feature>
<proteinExistence type="predicted"/>
<gene>
    <name evidence="4" type="ORF">APZ41_013635</name>
</gene>
<evidence type="ECO:0000313" key="4">
    <source>
        <dbReference type="EMBL" id="ONH82632.1"/>
    </source>
</evidence>
<keyword evidence="2" id="KW-0472">Membrane</keyword>
<dbReference type="Proteomes" id="UP000054844">
    <property type="component" value="Unassembled WGS sequence"/>
</dbReference>
<sequence>MLLTLLALVPVAIWLVMLLARGGFWLARDRDDRDEAPDPASWPAVTAVVPARNEADVIARSVGSLLAQRYPGPFRVILVDDGSTDGTAEAARAIPGAEERLEVLPGTPLPQGWTGKLWAVRQGVAHACAGTGEAPPEYLLLTDADIGHTPTNLRALVARAERDRCALVSLMAELSCANAAERFLIPAFVFFFQMLYPFRWVSDDRNPMAAAAGGCMLVRRTALEAAGGIDSIRHEIIDDCALGRRLKAQGPIRLSLTYRAASLRPYRSVAEIGRMVSRSAYAQLGYSPWLLAGTVLGMVVTYMLPVLLALFAGGWAQFLGFLAWGLMALAFHPMLRFYRLSPLGAVLWGLALPAIGLAYTVFTLRSALDVRRGRGGMWKGRAQAQMETAGQGSGTGTSTGGARP</sequence>
<evidence type="ECO:0000256" key="1">
    <source>
        <dbReference type="SAM" id="MobiDB-lite"/>
    </source>
</evidence>
<keyword evidence="2" id="KW-1133">Transmembrane helix</keyword>
<keyword evidence="5" id="KW-1185">Reference proteome</keyword>
<dbReference type="PANTHER" id="PTHR43646">
    <property type="entry name" value="GLYCOSYLTRANSFERASE"/>
    <property type="match status" value="1"/>
</dbReference>
<keyword evidence="2" id="KW-0812">Transmembrane</keyword>
<feature type="transmembrane region" description="Helical" evidence="2">
    <location>
        <begin position="343"/>
        <end position="362"/>
    </location>
</feature>
<dbReference type="RefSeq" id="WP_058389534.1">
    <property type="nucleotide sequence ID" value="NZ_LLWF02000047.1"/>
</dbReference>
<keyword evidence="4" id="KW-0808">Transferase</keyword>
<evidence type="ECO:0000256" key="2">
    <source>
        <dbReference type="SAM" id="Phobius"/>
    </source>
</evidence>
<feature type="compositionally biased region" description="Gly residues" evidence="1">
    <location>
        <begin position="391"/>
        <end position="404"/>
    </location>
</feature>
<dbReference type="NCBIfam" id="TIGR03469">
    <property type="entry name" value="HpnB"/>
    <property type="match status" value="1"/>
</dbReference>